<proteinExistence type="predicted"/>
<accession>A0A6B0RZ32</accession>
<dbReference type="AlphaFoldDB" id="A0A6B0RZ32"/>
<feature type="region of interest" description="Disordered" evidence="1">
    <location>
        <begin position="116"/>
        <end position="138"/>
    </location>
</feature>
<comment type="caution">
    <text evidence="3">The sequence shown here is derived from an EMBL/GenBank/DDBJ whole genome shotgun (WGS) entry which is preliminary data.</text>
</comment>
<dbReference type="Proteomes" id="UP000322234">
    <property type="component" value="Unassembled WGS sequence"/>
</dbReference>
<name>A0A6B0RZ32_9CETA</name>
<evidence type="ECO:0000256" key="1">
    <source>
        <dbReference type="SAM" id="MobiDB-lite"/>
    </source>
</evidence>
<sequence>MESPVLKRVAAVMGPSLTAVCTAEKYLEETLFRVVMTEDVKCGRLQGSNVTQLPPLQEEVSFHQPKISGVWCWGLSNHHRLDVIIDVGQLSDCPDGRAPARLIGQMDQLTRKDHRIRRSGPALPHSSKPVSKPLDLQG</sequence>
<organism evidence="3 4">
    <name type="scientific">Bos mutus</name>
    <name type="common">wild yak</name>
    <dbReference type="NCBI Taxonomy" id="72004"/>
    <lineage>
        <taxon>Eukaryota</taxon>
        <taxon>Metazoa</taxon>
        <taxon>Chordata</taxon>
        <taxon>Craniata</taxon>
        <taxon>Vertebrata</taxon>
        <taxon>Euteleostomi</taxon>
        <taxon>Mammalia</taxon>
        <taxon>Eutheria</taxon>
        <taxon>Laurasiatheria</taxon>
        <taxon>Artiodactyla</taxon>
        <taxon>Ruminantia</taxon>
        <taxon>Pecora</taxon>
        <taxon>Bovidae</taxon>
        <taxon>Bovinae</taxon>
        <taxon>Bos</taxon>
    </lineage>
</organism>
<keyword evidence="4" id="KW-1185">Reference proteome</keyword>
<evidence type="ECO:0000313" key="3">
    <source>
        <dbReference type="EMBL" id="MXQ93244.1"/>
    </source>
</evidence>
<evidence type="ECO:0000259" key="2">
    <source>
        <dbReference type="SMART" id="SM00608"/>
    </source>
</evidence>
<dbReference type="InterPro" id="IPR006586">
    <property type="entry name" value="ADAM_Cys-rich"/>
</dbReference>
<dbReference type="EMBL" id="VBQZ03000091">
    <property type="protein sequence ID" value="MXQ93244.1"/>
    <property type="molecule type" value="Genomic_DNA"/>
</dbReference>
<feature type="domain" description="ADAM cysteine-rich" evidence="2">
    <location>
        <begin position="21"/>
        <end position="87"/>
    </location>
</feature>
<dbReference type="SMART" id="SM00608">
    <property type="entry name" value="ACR"/>
    <property type="match status" value="1"/>
</dbReference>
<evidence type="ECO:0000313" key="4">
    <source>
        <dbReference type="Proteomes" id="UP000322234"/>
    </source>
</evidence>
<reference evidence="3" key="1">
    <citation type="submission" date="2019-10" db="EMBL/GenBank/DDBJ databases">
        <title>The sequence and de novo assembly of the wild yak genome.</title>
        <authorList>
            <person name="Liu Y."/>
        </authorList>
    </citation>
    <scope>NUCLEOTIDE SEQUENCE [LARGE SCALE GENOMIC DNA]</scope>
    <source>
        <strain evidence="3">WY2019</strain>
    </source>
</reference>
<gene>
    <name evidence="3" type="ORF">E5288_WYG003587</name>
</gene>
<protein>
    <recommendedName>
        <fullName evidence="2">ADAM cysteine-rich domain-containing protein</fullName>
    </recommendedName>
</protein>